<dbReference type="Pfam" id="PF20117">
    <property type="entry name" value="DUF6507"/>
    <property type="match status" value="1"/>
</dbReference>
<evidence type="ECO:0000313" key="2">
    <source>
        <dbReference type="Proteomes" id="UP000325529"/>
    </source>
</evidence>
<keyword evidence="2" id="KW-1185">Reference proteome</keyword>
<dbReference type="Proteomes" id="UP000325529">
    <property type="component" value="Chromosome"/>
</dbReference>
<dbReference type="RefSeq" id="WP_055555512.1">
    <property type="nucleotide sequence ID" value="NZ_CP023699.1"/>
</dbReference>
<protein>
    <submittedName>
        <fullName evidence="1">Uncharacterized protein</fullName>
    </submittedName>
</protein>
<gene>
    <name evidence="1" type="ORF">CP970_37665</name>
</gene>
<organism evidence="1 2">
    <name type="scientific">Streptomyces kanamyceticus</name>
    <dbReference type="NCBI Taxonomy" id="1967"/>
    <lineage>
        <taxon>Bacteria</taxon>
        <taxon>Bacillati</taxon>
        <taxon>Actinomycetota</taxon>
        <taxon>Actinomycetes</taxon>
        <taxon>Kitasatosporales</taxon>
        <taxon>Streptomycetaceae</taxon>
        <taxon>Streptomyces</taxon>
    </lineage>
</organism>
<dbReference type="EMBL" id="CP023699">
    <property type="protein sequence ID" value="QEU95897.1"/>
    <property type="molecule type" value="Genomic_DNA"/>
</dbReference>
<dbReference type="OrthoDB" id="3389929at2"/>
<accession>A0A5J6GL34</accession>
<dbReference type="AlphaFoldDB" id="A0A5J6GL34"/>
<dbReference type="KEGG" id="ska:CP970_37665"/>
<evidence type="ECO:0000313" key="1">
    <source>
        <dbReference type="EMBL" id="QEU95897.1"/>
    </source>
</evidence>
<reference evidence="1 2" key="1">
    <citation type="submission" date="2017-09" db="EMBL/GenBank/DDBJ databases">
        <authorList>
            <person name="Lee N."/>
            <person name="Cho B.-K."/>
        </authorList>
    </citation>
    <scope>NUCLEOTIDE SEQUENCE [LARGE SCALE GENOMIC DNA]</scope>
    <source>
        <strain evidence="1 2">ATCC 12853</strain>
    </source>
</reference>
<proteinExistence type="predicted"/>
<sequence>MPAWDISPSGVDSVTSLVGLAMDDVAKDVKAYGTDVESAASSAGTISSGYCGAAPVGPVGAALALFVERTAGDVLFLRARAAKSVNGAIEATNHYVAGDLEQAANAQEQAEKAPDVKALLAAARKKGADK</sequence>
<name>A0A5J6GL34_STRKN</name>
<dbReference type="InterPro" id="IPR045436">
    <property type="entry name" value="DUF6507"/>
</dbReference>